<sequence>MHNNILLSSFTLGDLRIDYLKNENNQVGMLLLPAGLQNTVFINKSEIDSLVHVKVMGDAYATGFASGSSLRCSSTTQSLQYLSQHTVKTQNKLEIITALAGDNGIAVDHHIVLQENLKAVVCFAVVKNKGEKDVTIEMITSFSLGNLTPYAEDEAVNQMILHTIQSTWAAEGKMLSQSVEQLNFETSWAAHGMRSIRFGQAGSLPVKGYFPFAALEDKINHVTWAAQIECASSWQMEYTRYGDGICMSGGLADREFGHWYKNLKTGEEFATPHAIVTAAMGDVEEACRNIYSYLNTTISSVDGEEDLPIVFNEFCTTWCNPNIENIKKIVDAIKGKGFQYFVIDGGWYKTESGNWEDDLGDWNASPKLFPNGLKEAADYIRKHGMIPGLWFEFENVGIHSALSKRKDWVLTRDDNIIKSGKRIFLDMENPEVLEYLNQKVVKQLKDNGFGYIKVDYNETIGIGCDGYESLGEGVRRKVLATQRFFKKMTEEIPHLIVENCASGGNRLEPSMLKVSSMTSFSDAHECPEIPVIAANVGRLIPAKQAQIWAVLRAGDSPQRLYYSLAATMLGRICISGDVPELSSEQWNIVAQAISFYNLAKPVIKTGDLYITRENVSSYRKLTGYQATVRMCCEKNQALVVVHNFTNEDTIKISLGADANPQICSCFGVEKDQIEIKQNVLHIKPPVHFWGCAILLNINM</sequence>
<dbReference type="PANTHER" id="PTHR43053">
    <property type="entry name" value="GLYCOSIDASE FAMILY 31"/>
    <property type="match status" value="1"/>
</dbReference>
<dbReference type="PANTHER" id="PTHR43053:SF3">
    <property type="entry name" value="ALPHA-GALACTOSIDASE C-RELATED"/>
    <property type="match status" value="1"/>
</dbReference>
<evidence type="ECO:0000256" key="4">
    <source>
        <dbReference type="PIRSR" id="PIRSR005536-1"/>
    </source>
</evidence>
<dbReference type="OrthoDB" id="9758822at2"/>
<dbReference type="Proteomes" id="UP000199158">
    <property type="component" value="Unassembled WGS sequence"/>
</dbReference>
<dbReference type="PIRSF" id="PIRSF005536">
    <property type="entry name" value="Agal"/>
    <property type="match status" value="1"/>
</dbReference>
<proteinExistence type="inferred from homology"/>
<dbReference type="PRINTS" id="PR00743">
    <property type="entry name" value="GLHYDRLASE36"/>
</dbReference>
<reference evidence="5 6" key="1">
    <citation type="submission" date="2016-10" db="EMBL/GenBank/DDBJ databases">
        <authorList>
            <person name="de Groot N.N."/>
        </authorList>
    </citation>
    <scope>NUCLEOTIDE SEQUENCE [LARGE SCALE GENOMIC DNA]</scope>
    <source>
        <strain evidence="5 6">CGMCC 1.5070</strain>
    </source>
</reference>
<keyword evidence="1 3" id="KW-0378">Hydrolase</keyword>
<feature type="active site" description="Nucleophile" evidence="4">
    <location>
        <position position="455"/>
    </location>
</feature>
<evidence type="ECO:0000256" key="2">
    <source>
        <dbReference type="ARBA" id="ARBA00023295"/>
    </source>
</evidence>
<dbReference type="EMBL" id="FOCG01000002">
    <property type="protein sequence ID" value="SEM99313.1"/>
    <property type="molecule type" value="Genomic_DNA"/>
</dbReference>
<comment type="catalytic activity">
    <reaction evidence="3">
        <text>Hydrolysis of terminal, non-reducing alpha-D-galactose residues in alpha-D-galactosides, including galactose oligosaccharides, galactomannans and galactolipids.</text>
        <dbReference type="EC" id="3.2.1.22"/>
    </reaction>
</comment>
<dbReference type="STRING" id="474960.SAMN05216180_2370"/>
<evidence type="ECO:0000256" key="1">
    <source>
        <dbReference type="ARBA" id="ARBA00022801"/>
    </source>
</evidence>
<dbReference type="AlphaFoldDB" id="A0A1H8CW22"/>
<dbReference type="Gene3D" id="2.70.98.60">
    <property type="entry name" value="alpha-galactosidase from lactobacil brevis"/>
    <property type="match status" value="1"/>
</dbReference>
<comment type="similarity">
    <text evidence="3">Belongs to the glycosyl hydrolase.</text>
</comment>
<dbReference type="GO" id="GO:0004557">
    <property type="term" value="F:alpha-galactosidase activity"/>
    <property type="evidence" value="ECO:0007669"/>
    <property type="project" value="UniProtKB-UniRule"/>
</dbReference>
<name>A0A1H8CW22_9FIRM</name>
<dbReference type="RefSeq" id="WP_092755409.1">
    <property type="nucleotide sequence ID" value="NZ_FOCG01000002.1"/>
</dbReference>
<gene>
    <name evidence="5" type="ORF">SAMN05216180_2370</name>
</gene>
<evidence type="ECO:0000256" key="3">
    <source>
        <dbReference type="PIRNR" id="PIRNR005536"/>
    </source>
</evidence>
<feature type="active site" description="Proton donor" evidence="4">
    <location>
        <position position="522"/>
    </location>
</feature>
<dbReference type="InterPro" id="IPR002252">
    <property type="entry name" value="Glyco_hydro_36"/>
</dbReference>
<organism evidence="5 6">
    <name type="scientific">Hydrogenoanaerobacterium saccharovorans</name>
    <dbReference type="NCBI Taxonomy" id="474960"/>
    <lineage>
        <taxon>Bacteria</taxon>
        <taxon>Bacillati</taxon>
        <taxon>Bacillota</taxon>
        <taxon>Clostridia</taxon>
        <taxon>Eubacteriales</taxon>
        <taxon>Oscillospiraceae</taxon>
        <taxon>Hydrogenoanaerobacterium</taxon>
    </lineage>
</organism>
<protein>
    <recommendedName>
        <fullName evidence="3">Alpha-galactosidase</fullName>
        <ecNumber evidence="3">3.2.1.22</ecNumber>
    </recommendedName>
</protein>
<dbReference type="Gene3D" id="3.20.20.70">
    <property type="entry name" value="Aldolase class I"/>
    <property type="match status" value="1"/>
</dbReference>
<keyword evidence="2 3" id="KW-0326">Glycosidase</keyword>
<accession>A0A1H8CW22</accession>
<dbReference type="InterPro" id="IPR050985">
    <property type="entry name" value="Alpha-glycosidase_related"/>
</dbReference>
<dbReference type="Pfam" id="PF02065">
    <property type="entry name" value="Melibiase"/>
    <property type="match status" value="1"/>
</dbReference>
<evidence type="ECO:0000313" key="6">
    <source>
        <dbReference type="Proteomes" id="UP000199158"/>
    </source>
</evidence>
<dbReference type="EC" id="3.2.1.22" evidence="3"/>
<dbReference type="CDD" id="cd14791">
    <property type="entry name" value="GH36"/>
    <property type="match status" value="1"/>
</dbReference>
<dbReference type="GO" id="GO:0016052">
    <property type="term" value="P:carbohydrate catabolic process"/>
    <property type="evidence" value="ECO:0007669"/>
    <property type="project" value="InterPro"/>
</dbReference>
<dbReference type="InterPro" id="IPR017853">
    <property type="entry name" value="GH"/>
</dbReference>
<dbReference type="InterPro" id="IPR013785">
    <property type="entry name" value="Aldolase_TIM"/>
</dbReference>
<evidence type="ECO:0000313" key="5">
    <source>
        <dbReference type="EMBL" id="SEM99313.1"/>
    </source>
</evidence>
<dbReference type="SUPFAM" id="SSF51445">
    <property type="entry name" value="(Trans)glycosidases"/>
    <property type="match status" value="1"/>
</dbReference>
<keyword evidence="6" id="KW-1185">Reference proteome</keyword>
<dbReference type="InterPro" id="IPR038417">
    <property type="entry name" value="Alpga-gal_N_sf"/>
</dbReference>